<proteinExistence type="predicted"/>
<dbReference type="Proteomes" id="UP001642487">
    <property type="component" value="Chromosome 8"/>
</dbReference>
<feature type="compositionally biased region" description="Basic residues" evidence="1">
    <location>
        <begin position="119"/>
        <end position="134"/>
    </location>
</feature>
<accession>A0ABP0Z3W7</accession>
<sequence length="145" mass="16471">MGIHTKKPDMISNTTNNWVNSLSFSGYLNSKDREQPNSSPDGFKFAPTPRGSSVGNDDILVLSGTNRSSPYIERNNSIRRRSQEIGDKENKSPWSSGWSVFRSFVSPSGDTFEHTLSSKLRKKNKRKKKKNKKNKAIDENVEMKF</sequence>
<dbReference type="EMBL" id="OZ021742">
    <property type="protein sequence ID" value="CAK9327469.1"/>
    <property type="molecule type" value="Genomic_DNA"/>
</dbReference>
<feature type="region of interest" description="Disordered" evidence="1">
    <location>
        <begin position="29"/>
        <end position="57"/>
    </location>
</feature>
<organism evidence="2 3">
    <name type="scientific">Citrullus colocynthis</name>
    <name type="common">colocynth</name>
    <dbReference type="NCBI Taxonomy" id="252529"/>
    <lineage>
        <taxon>Eukaryota</taxon>
        <taxon>Viridiplantae</taxon>
        <taxon>Streptophyta</taxon>
        <taxon>Embryophyta</taxon>
        <taxon>Tracheophyta</taxon>
        <taxon>Spermatophyta</taxon>
        <taxon>Magnoliopsida</taxon>
        <taxon>eudicotyledons</taxon>
        <taxon>Gunneridae</taxon>
        <taxon>Pentapetalae</taxon>
        <taxon>rosids</taxon>
        <taxon>fabids</taxon>
        <taxon>Cucurbitales</taxon>
        <taxon>Cucurbitaceae</taxon>
        <taxon>Benincaseae</taxon>
        <taxon>Citrullus</taxon>
    </lineage>
</organism>
<feature type="compositionally biased region" description="Basic and acidic residues" evidence="1">
    <location>
        <begin position="81"/>
        <end position="91"/>
    </location>
</feature>
<name>A0ABP0Z3W7_9ROSI</name>
<keyword evidence="3" id="KW-1185">Reference proteome</keyword>
<protein>
    <submittedName>
        <fullName evidence="2">Uncharacterized protein</fullName>
    </submittedName>
</protein>
<feature type="compositionally biased region" description="Basic and acidic residues" evidence="1">
    <location>
        <begin position="135"/>
        <end position="145"/>
    </location>
</feature>
<evidence type="ECO:0000256" key="1">
    <source>
        <dbReference type="SAM" id="MobiDB-lite"/>
    </source>
</evidence>
<feature type="region of interest" description="Disordered" evidence="1">
    <location>
        <begin position="74"/>
        <end position="145"/>
    </location>
</feature>
<evidence type="ECO:0000313" key="3">
    <source>
        <dbReference type="Proteomes" id="UP001642487"/>
    </source>
</evidence>
<evidence type="ECO:0000313" key="2">
    <source>
        <dbReference type="EMBL" id="CAK9327469.1"/>
    </source>
</evidence>
<gene>
    <name evidence="2" type="ORF">CITCOLO1_LOCUS19849</name>
</gene>
<reference evidence="2 3" key="1">
    <citation type="submission" date="2024-03" db="EMBL/GenBank/DDBJ databases">
        <authorList>
            <person name="Gkanogiannis A."/>
            <person name="Becerra Lopez-Lavalle L."/>
        </authorList>
    </citation>
    <scope>NUCLEOTIDE SEQUENCE [LARGE SCALE GENOMIC DNA]</scope>
</reference>